<proteinExistence type="predicted"/>
<dbReference type="AlphaFoldDB" id="E3QTX1"/>
<dbReference type="VEuPathDB" id="FungiDB:GLRG_09427"/>
<evidence type="ECO:0000313" key="2">
    <source>
        <dbReference type="EMBL" id="EFQ34283.1"/>
    </source>
</evidence>
<organism evidence="3">
    <name type="scientific">Colletotrichum graminicola (strain M1.001 / M2 / FGSC 10212)</name>
    <name type="common">Maize anthracnose fungus</name>
    <name type="synonym">Glomerella graminicola</name>
    <dbReference type="NCBI Taxonomy" id="645133"/>
    <lineage>
        <taxon>Eukaryota</taxon>
        <taxon>Fungi</taxon>
        <taxon>Dikarya</taxon>
        <taxon>Ascomycota</taxon>
        <taxon>Pezizomycotina</taxon>
        <taxon>Sordariomycetes</taxon>
        <taxon>Hypocreomycetidae</taxon>
        <taxon>Glomerellales</taxon>
        <taxon>Glomerellaceae</taxon>
        <taxon>Colletotrichum</taxon>
        <taxon>Colletotrichum graminicola species complex</taxon>
    </lineage>
</organism>
<gene>
    <name evidence="2" type="ORF">GLRG_09427</name>
</gene>
<dbReference type="RefSeq" id="XP_008098303.1">
    <property type="nucleotide sequence ID" value="XM_008100112.1"/>
</dbReference>
<protein>
    <submittedName>
        <fullName evidence="2">Uncharacterized protein</fullName>
    </submittedName>
</protein>
<accession>E3QTX1</accession>
<evidence type="ECO:0000313" key="3">
    <source>
        <dbReference type="Proteomes" id="UP000008782"/>
    </source>
</evidence>
<dbReference type="EMBL" id="GG697378">
    <property type="protein sequence ID" value="EFQ34283.1"/>
    <property type="molecule type" value="Genomic_DNA"/>
</dbReference>
<dbReference type="GeneID" id="24414792"/>
<reference evidence="3" key="1">
    <citation type="journal article" date="2012" name="Nat. Genet.">
        <title>Lifestyle transitions in plant pathogenic Colletotrichum fungi deciphered by genome and transcriptome analyses.</title>
        <authorList>
            <person name="O'Connell R.J."/>
            <person name="Thon M.R."/>
            <person name="Hacquard S."/>
            <person name="Amyotte S.G."/>
            <person name="Kleemann J."/>
            <person name="Torres M.F."/>
            <person name="Damm U."/>
            <person name="Buiate E.A."/>
            <person name="Epstein L."/>
            <person name="Alkan N."/>
            <person name="Altmueller J."/>
            <person name="Alvarado-Balderrama L."/>
            <person name="Bauser C.A."/>
            <person name="Becker C."/>
            <person name="Birren B.W."/>
            <person name="Chen Z."/>
            <person name="Choi J."/>
            <person name="Crouch J.A."/>
            <person name="Duvick J.P."/>
            <person name="Farman M.A."/>
            <person name="Gan P."/>
            <person name="Heiman D."/>
            <person name="Henrissat B."/>
            <person name="Howard R.J."/>
            <person name="Kabbage M."/>
            <person name="Koch C."/>
            <person name="Kracher B."/>
            <person name="Kubo Y."/>
            <person name="Law A.D."/>
            <person name="Lebrun M.-H."/>
            <person name="Lee Y.-H."/>
            <person name="Miyara I."/>
            <person name="Moore N."/>
            <person name="Neumann U."/>
            <person name="Nordstroem K."/>
            <person name="Panaccione D.G."/>
            <person name="Panstruga R."/>
            <person name="Place M."/>
            <person name="Proctor R.H."/>
            <person name="Prusky D."/>
            <person name="Rech G."/>
            <person name="Reinhardt R."/>
            <person name="Rollins J.A."/>
            <person name="Rounsley S."/>
            <person name="Schardl C.L."/>
            <person name="Schwartz D.C."/>
            <person name="Shenoy N."/>
            <person name="Shirasu K."/>
            <person name="Sikhakolli U.R."/>
            <person name="Stueber K."/>
            <person name="Sukno S.A."/>
            <person name="Sweigard J.A."/>
            <person name="Takano Y."/>
            <person name="Takahara H."/>
            <person name="Trail F."/>
            <person name="van der Does H.C."/>
            <person name="Voll L.M."/>
            <person name="Will I."/>
            <person name="Young S."/>
            <person name="Zeng Q."/>
            <person name="Zhang J."/>
            <person name="Zhou S."/>
            <person name="Dickman M.B."/>
            <person name="Schulze-Lefert P."/>
            <person name="Ver Loren van Themaat E."/>
            <person name="Ma L.-J."/>
            <person name="Vaillancourt L.J."/>
        </authorList>
    </citation>
    <scope>NUCLEOTIDE SEQUENCE [LARGE SCALE GENOMIC DNA]</scope>
    <source>
        <strain evidence="3">M1.001 / M2 / FGSC 10212</strain>
    </source>
</reference>
<name>E3QTX1_COLGM</name>
<dbReference type="Proteomes" id="UP000008782">
    <property type="component" value="Unassembled WGS sequence"/>
</dbReference>
<keyword evidence="3" id="KW-1185">Reference proteome</keyword>
<sequence>MTCSAAAAGFGAAAIYGALANSIAIRRCSRRRDEGCMNDLSGAGGARRHPHGRLGRDLAHGGGGGGGGDGGEEGGERRENHARLRFGGVGRYAPRLAKLLRRSPSTFPLRI</sequence>
<dbReference type="HOGENOM" id="CLU_2158184_0_0_1"/>
<feature type="compositionally biased region" description="Gly residues" evidence="1">
    <location>
        <begin position="60"/>
        <end position="69"/>
    </location>
</feature>
<feature type="region of interest" description="Disordered" evidence="1">
    <location>
        <begin position="38"/>
        <end position="83"/>
    </location>
</feature>
<evidence type="ECO:0000256" key="1">
    <source>
        <dbReference type="SAM" id="MobiDB-lite"/>
    </source>
</evidence>